<dbReference type="EMBL" id="JBFPKE010000002">
    <property type="protein sequence ID" value="MEX3749739.1"/>
    <property type="molecule type" value="Genomic_DNA"/>
</dbReference>
<name>A0A6J5KF36_9BURK</name>
<feature type="chain" id="PRO_5027021166" evidence="1">
    <location>
        <begin position="29"/>
        <end position="189"/>
    </location>
</feature>
<dbReference type="AlphaFoldDB" id="A0A6J5KF36"/>
<dbReference type="Proteomes" id="UP001558535">
    <property type="component" value="Unassembled WGS sequence"/>
</dbReference>
<evidence type="ECO:0000313" key="5">
    <source>
        <dbReference type="Proteomes" id="UP001558535"/>
    </source>
</evidence>
<protein>
    <submittedName>
        <fullName evidence="2">Uncharacterized protein</fullName>
    </submittedName>
</protein>
<dbReference type="EMBL" id="CADILN010000013">
    <property type="protein sequence ID" value="CAB4052197.1"/>
    <property type="molecule type" value="Genomic_DNA"/>
</dbReference>
<evidence type="ECO:0000313" key="4">
    <source>
        <dbReference type="Proteomes" id="UP000494102"/>
    </source>
</evidence>
<accession>A0A6J5KF36</accession>
<dbReference type="RefSeq" id="WP_015001348.1">
    <property type="nucleotide sequence ID" value="NZ_CADILN010000013.1"/>
</dbReference>
<evidence type="ECO:0000313" key="3">
    <source>
        <dbReference type="EMBL" id="MEX3749739.1"/>
    </source>
</evidence>
<proteinExistence type="predicted"/>
<dbReference type="PROSITE" id="PS51257">
    <property type="entry name" value="PROKAR_LIPOPROTEIN"/>
    <property type="match status" value="1"/>
</dbReference>
<evidence type="ECO:0000313" key="2">
    <source>
        <dbReference type="EMBL" id="CAB4052197.1"/>
    </source>
</evidence>
<dbReference type="GeneID" id="27795274"/>
<feature type="signal peptide" evidence="1">
    <location>
        <begin position="1"/>
        <end position="28"/>
    </location>
</feature>
<keyword evidence="1" id="KW-0732">Signal</keyword>
<dbReference type="Proteomes" id="UP000494102">
    <property type="component" value="Unassembled WGS sequence"/>
</dbReference>
<sequence>MEHVKALRSSVVTAIALSAMCACNVAFAGPKESCITTDDLQTLQRDFFTHFPDAKAFSKYVDRSQFELLTNASEGRKLEQGGRPTAEKIDWLIHTMNTYKDLFSGFQFDKPDFTYMRGQLRGGKPSVDNLRTSKRFPKDECVQEVNYDIPSGACVMSQRLTRLSITFVKDKRPLSLASVEMFFIACTAK</sequence>
<evidence type="ECO:0000256" key="1">
    <source>
        <dbReference type="SAM" id="SignalP"/>
    </source>
</evidence>
<gene>
    <name evidence="3" type="ORF">AB3X84_06985</name>
    <name evidence="2" type="ORF">LMG9964_05883</name>
</gene>
<keyword evidence="5" id="KW-1185">Reference proteome</keyword>
<organism evidence="2 4">
    <name type="scientific">Paraburkholderia phenoliruptrix</name>
    <dbReference type="NCBI Taxonomy" id="252970"/>
    <lineage>
        <taxon>Bacteria</taxon>
        <taxon>Pseudomonadati</taxon>
        <taxon>Pseudomonadota</taxon>
        <taxon>Betaproteobacteria</taxon>
        <taxon>Burkholderiales</taxon>
        <taxon>Burkholderiaceae</taxon>
        <taxon>Paraburkholderia</taxon>
    </lineage>
</organism>
<reference evidence="2 4" key="1">
    <citation type="submission" date="2020-04" db="EMBL/GenBank/DDBJ databases">
        <authorList>
            <person name="De Canck E."/>
        </authorList>
    </citation>
    <scope>NUCLEOTIDE SEQUENCE [LARGE SCALE GENOMIC DNA]</scope>
    <source>
        <strain evidence="2 4">LMG 9964</strain>
    </source>
</reference>
<reference evidence="3 5" key="2">
    <citation type="submission" date="2024-07" db="EMBL/GenBank/DDBJ databases">
        <title>A survey of Mimosa microsymbionts across Brazilian biomes reveals a high diversity of Paraburkholderia nodulating endemic species, but also that Cupriavidus is common as a symbiont of widespread species.</title>
        <authorList>
            <person name="Rouws L."/>
            <person name="Barauna A."/>
            <person name="Beukes C."/>
            <person name="Rouws J.R.C."/>
            <person name="De Faria S.M."/>
            <person name="Gross E."/>
            <person name="Bueno Dos Reis Junior F."/>
            <person name="Simon M.F."/>
            <person name="Maluk M."/>
            <person name="Odee D.W."/>
            <person name="Kenicer G."/>
            <person name="Young J.P.W."/>
            <person name="Reis V.M."/>
            <person name="Zilli J."/>
            <person name="James E.K."/>
        </authorList>
    </citation>
    <scope>NUCLEOTIDE SEQUENCE [LARGE SCALE GENOMIC DNA]</scope>
    <source>
        <strain evidence="3 5">BR14375</strain>
    </source>
</reference>